<evidence type="ECO:0000256" key="2">
    <source>
        <dbReference type="ARBA" id="ARBA00022771"/>
    </source>
</evidence>
<accession>A0A8C4RCX4</accession>
<proteinExistence type="predicted"/>
<dbReference type="PROSITE" id="PS50089">
    <property type="entry name" value="ZF_RING_2"/>
    <property type="match status" value="1"/>
</dbReference>
<dbReference type="GO" id="GO:0006511">
    <property type="term" value="P:ubiquitin-dependent protein catabolic process"/>
    <property type="evidence" value="ECO:0007669"/>
    <property type="project" value="TreeGrafter"/>
</dbReference>
<reference evidence="7" key="2">
    <citation type="submission" date="2025-08" db="UniProtKB">
        <authorList>
            <consortium name="Ensembl"/>
        </authorList>
    </citation>
    <scope>IDENTIFICATION</scope>
</reference>
<evidence type="ECO:0000259" key="6">
    <source>
        <dbReference type="PROSITE" id="PS50089"/>
    </source>
</evidence>
<evidence type="ECO:0000313" key="7">
    <source>
        <dbReference type="Ensembl" id="ENSECRP00000000592.1"/>
    </source>
</evidence>
<keyword evidence="2 4" id="KW-0863">Zinc-finger</keyword>
<dbReference type="GO" id="GO:0061630">
    <property type="term" value="F:ubiquitin protein ligase activity"/>
    <property type="evidence" value="ECO:0007669"/>
    <property type="project" value="TreeGrafter"/>
</dbReference>
<evidence type="ECO:0000256" key="5">
    <source>
        <dbReference type="SAM" id="Phobius"/>
    </source>
</evidence>
<name>A0A8C4RCX4_ERPCA</name>
<keyword evidence="3" id="KW-0862">Zinc</keyword>
<dbReference type="AlphaFoldDB" id="A0A8C4RCX4"/>
<dbReference type="PANTHER" id="PTHR45931">
    <property type="entry name" value="SI:CH211-59O9.10"/>
    <property type="match status" value="1"/>
</dbReference>
<dbReference type="SMART" id="SM00184">
    <property type="entry name" value="RING"/>
    <property type="match status" value="1"/>
</dbReference>
<dbReference type="InterPro" id="IPR001841">
    <property type="entry name" value="Znf_RING"/>
</dbReference>
<reference evidence="7" key="3">
    <citation type="submission" date="2025-09" db="UniProtKB">
        <authorList>
            <consortium name="Ensembl"/>
        </authorList>
    </citation>
    <scope>IDENTIFICATION</scope>
</reference>
<dbReference type="Pfam" id="PF13639">
    <property type="entry name" value="zf-RING_2"/>
    <property type="match status" value="1"/>
</dbReference>
<feature type="transmembrane region" description="Helical" evidence="5">
    <location>
        <begin position="20"/>
        <end position="42"/>
    </location>
</feature>
<dbReference type="GeneTree" id="ENSGT00940000158530"/>
<keyword evidence="5" id="KW-0812">Transmembrane</keyword>
<evidence type="ECO:0000256" key="4">
    <source>
        <dbReference type="PROSITE-ProRule" id="PRU00175"/>
    </source>
</evidence>
<organism evidence="7 8">
    <name type="scientific">Erpetoichthys calabaricus</name>
    <name type="common">Rope fish</name>
    <name type="synonym">Calamoichthys calabaricus</name>
    <dbReference type="NCBI Taxonomy" id="27687"/>
    <lineage>
        <taxon>Eukaryota</taxon>
        <taxon>Metazoa</taxon>
        <taxon>Chordata</taxon>
        <taxon>Craniata</taxon>
        <taxon>Vertebrata</taxon>
        <taxon>Euteleostomi</taxon>
        <taxon>Actinopterygii</taxon>
        <taxon>Polypteriformes</taxon>
        <taxon>Polypteridae</taxon>
        <taxon>Erpetoichthys</taxon>
    </lineage>
</organism>
<evidence type="ECO:0000256" key="3">
    <source>
        <dbReference type="ARBA" id="ARBA00022833"/>
    </source>
</evidence>
<dbReference type="SUPFAM" id="SSF57850">
    <property type="entry name" value="RING/U-box"/>
    <property type="match status" value="1"/>
</dbReference>
<evidence type="ECO:0000313" key="8">
    <source>
        <dbReference type="Proteomes" id="UP000694620"/>
    </source>
</evidence>
<sequence length="260" mass="29183">FIVYPHQMSIPFNLLSCTLFLDISPTFVVPLILTCVILTFFVTPRIHLNILISATSNFSCAPFTAHVSALYIIAVERLQSQNDIASRSFVSPDPLDWENFNAFSVYYSESDIPGTSCPVPYTEYLYMFVINSNISGPRGLSREQIDSIATRTLQENDGLSSCRICLLTYKQGVQLRSLPCFHEFHMNCIDHWLLINSTCPVCRNPAIVSDISEPGSRGQAEMLPTHFVWVIQCVSHFDSPSVSQCQIIQDGPSLVNQFTE</sequence>
<dbReference type="Proteomes" id="UP000694620">
    <property type="component" value="Chromosome 1"/>
</dbReference>
<keyword evidence="5" id="KW-1133">Transmembrane helix</keyword>
<evidence type="ECO:0000256" key="1">
    <source>
        <dbReference type="ARBA" id="ARBA00022723"/>
    </source>
</evidence>
<keyword evidence="5" id="KW-0472">Membrane</keyword>
<dbReference type="InterPro" id="IPR013083">
    <property type="entry name" value="Znf_RING/FYVE/PHD"/>
</dbReference>
<dbReference type="Ensembl" id="ENSECRT00000000605.1">
    <property type="protein sequence ID" value="ENSECRP00000000592.1"/>
    <property type="gene ID" value="ENSECRG00000000353.1"/>
</dbReference>
<keyword evidence="8" id="KW-1185">Reference proteome</keyword>
<protein>
    <recommendedName>
        <fullName evidence="6">RING-type domain-containing protein</fullName>
    </recommendedName>
</protein>
<keyword evidence="1" id="KW-0479">Metal-binding</keyword>
<dbReference type="InterPro" id="IPR051834">
    <property type="entry name" value="RING_finger_E3_ligase"/>
</dbReference>
<feature type="domain" description="RING-type" evidence="6">
    <location>
        <begin position="162"/>
        <end position="203"/>
    </location>
</feature>
<dbReference type="PANTHER" id="PTHR45931:SF3">
    <property type="entry name" value="RING ZINC FINGER-CONTAINING PROTEIN"/>
    <property type="match status" value="1"/>
</dbReference>
<dbReference type="GO" id="GO:0008270">
    <property type="term" value="F:zinc ion binding"/>
    <property type="evidence" value="ECO:0007669"/>
    <property type="project" value="UniProtKB-KW"/>
</dbReference>
<dbReference type="GO" id="GO:0005634">
    <property type="term" value="C:nucleus"/>
    <property type="evidence" value="ECO:0007669"/>
    <property type="project" value="TreeGrafter"/>
</dbReference>
<reference evidence="7" key="1">
    <citation type="submission" date="2021-06" db="EMBL/GenBank/DDBJ databases">
        <authorList>
            <consortium name="Wellcome Sanger Institute Data Sharing"/>
        </authorList>
    </citation>
    <scope>NUCLEOTIDE SEQUENCE [LARGE SCALE GENOMIC DNA]</scope>
</reference>
<dbReference type="Gene3D" id="3.30.40.10">
    <property type="entry name" value="Zinc/RING finger domain, C3HC4 (zinc finger)"/>
    <property type="match status" value="1"/>
</dbReference>